<reference evidence="4" key="1">
    <citation type="journal article" date="2020" name="mSystems">
        <title>Genome- and Community-Level Interaction Insights into Carbon Utilization and Element Cycling Functions of Hydrothermarchaeota in Hydrothermal Sediment.</title>
        <authorList>
            <person name="Zhou Z."/>
            <person name="Liu Y."/>
            <person name="Xu W."/>
            <person name="Pan J."/>
            <person name="Luo Z.H."/>
            <person name="Li M."/>
        </authorList>
    </citation>
    <scope>NUCLEOTIDE SEQUENCE [LARGE SCALE GENOMIC DNA]</scope>
    <source>
        <strain evidence="4">HyVt-527</strain>
    </source>
</reference>
<keyword evidence="1" id="KW-0175">Coiled coil</keyword>
<organism evidence="4">
    <name type="scientific">Caldithrix abyssi</name>
    <dbReference type="NCBI Taxonomy" id="187145"/>
    <lineage>
        <taxon>Bacteria</taxon>
        <taxon>Pseudomonadati</taxon>
        <taxon>Calditrichota</taxon>
        <taxon>Calditrichia</taxon>
        <taxon>Calditrichales</taxon>
        <taxon>Calditrichaceae</taxon>
        <taxon>Caldithrix</taxon>
    </lineage>
</organism>
<dbReference type="AlphaFoldDB" id="A0A7V5PN95"/>
<comment type="caution">
    <text evidence="4">The sequence shown here is derived from an EMBL/GenBank/DDBJ whole genome shotgun (WGS) entry which is preliminary data.</text>
</comment>
<feature type="coiled-coil region" evidence="1">
    <location>
        <begin position="673"/>
        <end position="747"/>
    </location>
</feature>
<dbReference type="SUPFAM" id="SSF48452">
    <property type="entry name" value="TPR-like"/>
    <property type="match status" value="2"/>
</dbReference>
<feature type="coiled-coil region" evidence="1">
    <location>
        <begin position="605"/>
        <end position="632"/>
    </location>
</feature>
<gene>
    <name evidence="4" type="ORF">ENJ89_03400</name>
</gene>
<sequence length="868" mass="102095">MKTRTRLSLIISLLFLGSFFIPPSLSAQSNDDLFNSALKSYVRKLVTNYSRSTINRERFLVQQIRMINDEIKARVTGIGTIRKNYFQRLQSELNEVRQLRARLANSGDTSLNTFIDDLEKKIDETIKNGVINFKRQKVIEEAVQLLHVAEEMIRSDPNARLSENPEFNNKFHNTKTEFFLSFGEISKLGKSPKKAEVGSPPPTIFDVYKEWKKTELLKYEVRWTDIQILKKKLLRNGTAVDRERMLKRELMRAAEAFNFGFYDLAERSFAEIRRAYQNLGQLDDCLYYQAEADYRLGRYLTAQKLFNEFLVNYPSSSLLPKVYYRLMQIANHFEQYDQVLNIYRQAQAVTGSHNPNKDAMAFMAALAALKSNQFDRVGEFVYDISKQSPFYRESRFILAESYAGMDQLDEAAKMFKSLIQQEGVDPQFRFTVLLKLGYISYEKGDYYQAIKYFDQIGGYFNNYDRVLIGYAWSYYKLELQKEDPSQYDFSLAKQYLDILLSDFYGSDYQLEARALQGYINQLEENAENALDDFSYVFHAKEVRDLSDEFNAERDKMRQIMDLTEKVQRKALEKNNPSAFYKAEETRKKIRGPLLKLSYMDLGVGAVELQHEVDRLNRQWNELERLKSIAEERGNTALVKRIEKMQLKISRAITSVPPVQASNFGFNYFSEHPLARKESVVANKNQKVLALRQELKNQRQDLVNQLVEIDFKIKEARQNRNYRQLVQLELTKERLKDLRKKLDFLETQSYALGIEKTNIRLDHWADYGAFGMTNVRFAIKNKKAQQIAQFQKQINQINEFLEMRKENIEHQIGKINDAITLMTRRVREQERIRQREELKRQFQETYFDTHDTEIDYNKGTTQPPKIKEE</sequence>
<evidence type="ECO:0000256" key="1">
    <source>
        <dbReference type="SAM" id="Coils"/>
    </source>
</evidence>
<feature type="signal peptide" evidence="3">
    <location>
        <begin position="1"/>
        <end position="27"/>
    </location>
</feature>
<dbReference type="EMBL" id="DROD01000232">
    <property type="protein sequence ID" value="HHJ52218.1"/>
    <property type="molecule type" value="Genomic_DNA"/>
</dbReference>
<evidence type="ECO:0000313" key="4">
    <source>
        <dbReference type="EMBL" id="HHJ52218.1"/>
    </source>
</evidence>
<dbReference type="Proteomes" id="UP000886124">
    <property type="component" value="Unassembled WGS sequence"/>
</dbReference>
<dbReference type="SMART" id="SM00028">
    <property type="entry name" value="TPR"/>
    <property type="match status" value="3"/>
</dbReference>
<name>A0A7V5PN95_CALAY</name>
<dbReference type="Pfam" id="PF13174">
    <property type="entry name" value="TPR_6"/>
    <property type="match status" value="3"/>
</dbReference>
<protein>
    <submittedName>
        <fullName evidence="4">Tetratricopeptide repeat protein</fullName>
    </submittedName>
</protein>
<feature type="chain" id="PRO_5030891838" evidence="3">
    <location>
        <begin position="28"/>
        <end position="868"/>
    </location>
</feature>
<dbReference type="Gene3D" id="1.25.40.10">
    <property type="entry name" value="Tetratricopeptide repeat domain"/>
    <property type="match status" value="2"/>
</dbReference>
<evidence type="ECO:0000256" key="2">
    <source>
        <dbReference type="SAM" id="MobiDB-lite"/>
    </source>
</evidence>
<keyword evidence="3" id="KW-0732">Signal</keyword>
<dbReference type="InterPro" id="IPR019734">
    <property type="entry name" value="TPR_rpt"/>
</dbReference>
<evidence type="ECO:0000256" key="3">
    <source>
        <dbReference type="SAM" id="SignalP"/>
    </source>
</evidence>
<accession>A0A7V5PN95</accession>
<proteinExistence type="predicted"/>
<dbReference type="InterPro" id="IPR011990">
    <property type="entry name" value="TPR-like_helical_dom_sf"/>
</dbReference>
<feature type="region of interest" description="Disordered" evidence="2">
    <location>
        <begin position="849"/>
        <end position="868"/>
    </location>
</feature>